<dbReference type="GO" id="GO:0003689">
    <property type="term" value="F:DNA clamp loader activity"/>
    <property type="evidence" value="ECO:0007669"/>
    <property type="project" value="UniProtKB-UniRule"/>
</dbReference>
<evidence type="ECO:0000313" key="13">
    <source>
        <dbReference type="EMBL" id="EDP42939.1"/>
    </source>
</evidence>
<dbReference type="OMA" id="QENYLHY"/>
<dbReference type="InterPro" id="IPR036420">
    <property type="entry name" value="BRCT_dom_sf"/>
</dbReference>
<evidence type="ECO:0000256" key="10">
    <source>
        <dbReference type="PIRNR" id="PIRNR036578"/>
    </source>
</evidence>
<dbReference type="RefSeq" id="XP_001730153.1">
    <property type="nucleotide sequence ID" value="XM_001730101.1"/>
</dbReference>
<dbReference type="FunFam" id="3.40.50.10190:FF:000001">
    <property type="entry name" value="Replication factor C subunit 1"/>
    <property type="match status" value="1"/>
</dbReference>
<dbReference type="PANTHER" id="PTHR23389">
    <property type="entry name" value="CHROMOSOME TRANSMISSION FIDELITY FACTOR 18"/>
    <property type="match status" value="1"/>
</dbReference>
<feature type="domain" description="BRCT" evidence="12">
    <location>
        <begin position="154"/>
        <end position="244"/>
    </location>
</feature>
<dbReference type="VEuPathDB" id="FungiDB:MGL_2535"/>
<dbReference type="FunFam" id="1.20.272.10:FF:000005">
    <property type="entry name" value="Replication factor C subunit 1"/>
    <property type="match status" value="1"/>
</dbReference>
<gene>
    <name evidence="13" type="ORF">MGL_2535</name>
</gene>
<keyword evidence="5 10" id="KW-0235">DNA replication</keyword>
<name>A8Q4F7_MALGO</name>
<dbReference type="PIRSF" id="PIRSF036578">
    <property type="entry name" value="RFC1"/>
    <property type="match status" value="1"/>
</dbReference>
<dbReference type="SMART" id="SM00292">
    <property type="entry name" value="BRCT"/>
    <property type="match status" value="1"/>
</dbReference>
<keyword evidence="7 10" id="KW-0067">ATP-binding</keyword>
<protein>
    <recommendedName>
        <fullName evidence="3 10">Replication factor C subunit 1</fullName>
    </recommendedName>
</protein>
<comment type="caution">
    <text evidence="13">The sequence shown here is derived from an EMBL/GenBank/DDBJ whole genome shotgun (WGS) entry which is preliminary data.</text>
</comment>
<dbReference type="GeneID" id="5854460"/>
<evidence type="ECO:0000256" key="7">
    <source>
        <dbReference type="ARBA" id="ARBA00022840"/>
    </source>
</evidence>
<dbReference type="InterPro" id="IPR001357">
    <property type="entry name" value="BRCT_dom"/>
</dbReference>
<dbReference type="GO" id="GO:0003677">
    <property type="term" value="F:DNA binding"/>
    <property type="evidence" value="ECO:0007669"/>
    <property type="project" value="UniProtKB-KW"/>
</dbReference>
<dbReference type="KEGG" id="mgl:MGL_2535"/>
<keyword evidence="14" id="KW-1185">Reference proteome</keyword>
<dbReference type="PROSITE" id="PS50172">
    <property type="entry name" value="BRCT"/>
    <property type="match status" value="1"/>
</dbReference>
<dbReference type="EMBL" id="AAYY01000009">
    <property type="protein sequence ID" value="EDP42939.1"/>
    <property type="molecule type" value="Genomic_DNA"/>
</dbReference>
<evidence type="ECO:0000256" key="3">
    <source>
        <dbReference type="ARBA" id="ARBA00020401"/>
    </source>
</evidence>
<reference evidence="13 14" key="1">
    <citation type="journal article" date="2007" name="Proc. Natl. Acad. Sci. U.S.A.">
        <title>Dandruff-associated Malassezia genomes reveal convergent and divergent virulence traits shared with plant and human fungal pathogens.</title>
        <authorList>
            <person name="Xu J."/>
            <person name="Saunders C.W."/>
            <person name="Hu P."/>
            <person name="Grant R.A."/>
            <person name="Boekhout T."/>
            <person name="Kuramae E.E."/>
            <person name="Kronstad J.W."/>
            <person name="Deangelis Y.M."/>
            <person name="Reeder N.L."/>
            <person name="Johnstone K.R."/>
            <person name="Leland M."/>
            <person name="Fieno A.M."/>
            <person name="Begley W.M."/>
            <person name="Sun Y."/>
            <person name="Lacey M.P."/>
            <person name="Chaudhary T."/>
            <person name="Keough T."/>
            <person name="Chu L."/>
            <person name="Sears R."/>
            <person name="Yuan B."/>
            <person name="Dawson T.L.Jr."/>
        </authorList>
    </citation>
    <scope>NUCLEOTIDE SEQUENCE [LARGE SCALE GENOMIC DNA]</scope>
    <source>
        <strain evidence="14">ATCC MYA-4612 / CBS 7966</strain>
    </source>
</reference>
<evidence type="ECO:0000256" key="2">
    <source>
        <dbReference type="ARBA" id="ARBA00006116"/>
    </source>
</evidence>
<keyword evidence="9 10" id="KW-0539">Nucleus</keyword>
<dbReference type="InterPro" id="IPR013725">
    <property type="entry name" value="DNA_replication_fac_RFC1_C"/>
</dbReference>
<keyword evidence="8" id="KW-0238">DNA-binding</keyword>
<dbReference type="SUPFAM" id="SSF48019">
    <property type="entry name" value="post-AAA+ oligomerization domain-like"/>
    <property type="match status" value="1"/>
</dbReference>
<dbReference type="OrthoDB" id="446168at2759"/>
<dbReference type="FunFam" id="3.40.50.300:FF:000395">
    <property type="entry name" value="Replication factor C subunit 1"/>
    <property type="match status" value="1"/>
</dbReference>
<dbReference type="Gene3D" id="1.10.8.60">
    <property type="match status" value="1"/>
</dbReference>
<keyword evidence="4" id="KW-0597">Phosphoprotein</keyword>
<dbReference type="InterPro" id="IPR008921">
    <property type="entry name" value="DNA_pol3_clamp-load_cplx_C"/>
</dbReference>
<evidence type="ECO:0000256" key="9">
    <source>
        <dbReference type="ARBA" id="ARBA00023242"/>
    </source>
</evidence>
<evidence type="ECO:0000313" key="14">
    <source>
        <dbReference type="Proteomes" id="UP000008837"/>
    </source>
</evidence>
<dbReference type="GO" id="GO:0005634">
    <property type="term" value="C:nucleus"/>
    <property type="evidence" value="ECO:0007669"/>
    <property type="project" value="UniProtKB-SubCell"/>
</dbReference>
<keyword evidence="6 10" id="KW-0547">Nucleotide-binding</keyword>
<evidence type="ECO:0000256" key="11">
    <source>
        <dbReference type="SAM" id="MobiDB-lite"/>
    </source>
</evidence>
<evidence type="ECO:0000256" key="4">
    <source>
        <dbReference type="ARBA" id="ARBA00022553"/>
    </source>
</evidence>
<organism evidence="13 14">
    <name type="scientific">Malassezia globosa (strain ATCC MYA-4612 / CBS 7966)</name>
    <name type="common">Dandruff-associated fungus</name>
    <dbReference type="NCBI Taxonomy" id="425265"/>
    <lineage>
        <taxon>Eukaryota</taxon>
        <taxon>Fungi</taxon>
        <taxon>Dikarya</taxon>
        <taxon>Basidiomycota</taxon>
        <taxon>Ustilaginomycotina</taxon>
        <taxon>Malasseziomycetes</taxon>
        <taxon>Malasseziales</taxon>
        <taxon>Malasseziaceae</taxon>
        <taxon>Malassezia</taxon>
    </lineage>
</organism>
<evidence type="ECO:0000256" key="1">
    <source>
        <dbReference type="ARBA" id="ARBA00004123"/>
    </source>
</evidence>
<dbReference type="GO" id="GO:0006271">
    <property type="term" value="P:DNA strand elongation involved in DNA replication"/>
    <property type="evidence" value="ECO:0007669"/>
    <property type="project" value="UniProtKB-ARBA"/>
</dbReference>
<dbReference type="SUPFAM" id="SSF52113">
    <property type="entry name" value="BRCT domain"/>
    <property type="match status" value="1"/>
</dbReference>
<proteinExistence type="inferred from homology"/>
<dbReference type="Pfam" id="PF25361">
    <property type="entry name" value="AAA_lid_RFC1"/>
    <property type="match status" value="1"/>
</dbReference>
<dbReference type="GO" id="GO:0016887">
    <property type="term" value="F:ATP hydrolysis activity"/>
    <property type="evidence" value="ECO:0007669"/>
    <property type="project" value="InterPro"/>
</dbReference>
<dbReference type="Gene3D" id="3.40.50.300">
    <property type="entry name" value="P-loop containing nucleotide triphosphate hydrolases"/>
    <property type="match status" value="1"/>
</dbReference>
<feature type="region of interest" description="Disordered" evidence="11">
    <location>
        <begin position="795"/>
        <end position="840"/>
    </location>
</feature>
<dbReference type="InterPro" id="IPR003959">
    <property type="entry name" value="ATPase_AAA_core"/>
</dbReference>
<dbReference type="FunCoup" id="A8Q4F7">
    <property type="interactions" value="646"/>
</dbReference>
<dbReference type="GO" id="GO:0006281">
    <property type="term" value="P:DNA repair"/>
    <property type="evidence" value="ECO:0007669"/>
    <property type="project" value="InterPro"/>
</dbReference>
<dbReference type="GO" id="GO:0005663">
    <property type="term" value="C:DNA replication factor C complex"/>
    <property type="evidence" value="ECO:0007669"/>
    <property type="project" value="InterPro"/>
</dbReference>
<comment type="subcellular location">
    <subcellularLocation>
        <location evidence="1 10">Nucleus</location>
    </subcellularLocation>
</comment>
<dbReference type="PANTHER" id="PTHR23389:SF6">
    <property type="entry name" value="REPLICATION FACTOR C SUBUNIT 1"/>
    <property type="match status" value="1"/>
</dbReference>
<feature type="region of interest" description="Disordered" evidence="11">
    <location>
        <begin position="106"/>
        <end position="128"/>
    </location>
</feature>
<dbReference type="AlphaFoldDB" id="A8Q4F7"/>
<feature type="compositionally biased region" description="Acidic residues" evidence="11">
    <location>
        <begin position="805"/>
        <end position="833"/>
    </location>
</feature>
<dbReference type="FunFam" id="1.10.8.60:FF:000021">
    <property type="entry name" value="Replication factor C subunit 1"/>
    <property type="match status" value="1"/>
</dbReference>
<dbReference type="SUPFAM" id="SSF52540">
    <property type="entry name" value="P-loop containing nucleoside triphosphate hydrolases"/>
    <property type="match status" value="1"/>
</dbReference>
<dbReference type="GO" id="GO:0005524">
    <property type="term" value="F:ATP binding"/>
    <property type="evidence" value="ECO:0007669"/>
    <property type="project" value="UniProtKB-UniRule"/>
</dbReference>
<comment type="similarity">
    <text evidence="2 10">Belongs to the activator 1 large subunit family.</text>
</comment>
<dbReference type="STRING" id="425265.A8Q4F7"/>
<evidence type="ECO:0000256" key="6">
    <source>
        <dbReference type="ARBA" id="ARBA00022741"/>
    </source>
</evidence>
<dbReference type="Pfam" id="PF08519">
    <property type="entry name" value="RFC1"/>
    <property type="match status" value="1"/>
</dbReference>
<dbReference type="Gene3D" id="3.40.50.10190">
    <property type="entry name" value="BRCT domain"/>
    <property type="match status" value="1"/>
</dbReference>
<sequence>MGASRFPLPLALYVFSSTATRRGEGQWVWPVFVPDTHTSITRPRLLSFRASWQVVGREKEKERERKRERERESVCVCVCQTSAPYITTVCTSAPFFLLRTMDARKRSATTKTGSSKRVKAEENDSPSNVPVWKQMAQRRAAGPVAPGSKAIPEGAPNCLAGLTLVFTGELSSISREDAIDLAKRYGAKVTTAPSSKTSYVVLGDGAGAKKLETIQKNKLKTVDEDGFLALIAERGARELDPNVKQKIQAEEKKVVAAAKALDTPNVPGQLWTSKYAPKQLRELIGNKAQVDKLQAWLRDWPKSRKAHFKKPGPHATNTFRAMLISGAPGIGKTTAVHLVCALEGYETLELNASDTRSKKLLESELSDTIHNRSIAGWTHKQQPNVSTSGPDTKHDRLAIILDEVDGMSGGDRGGIGAINALIRKTQVPIICICNDRRHPKMQPLLATTFNMTFSKPTVQAIRSRMLSIAFREGLQIPAEVMDQLIIAAQSDLRLVTNMLSTWKLSHASMSFDQSKSFGALHQKPTMHTPFSLYGELMSPQRFGPLNKQSLNDKLDFYFQDHSIVPLMVEENYLKSQPLSVQKESTPPLRDWKHLELLSKAAHSISDGDLIDTMMRGPQQHWSLLPLHGIASTIRPCSLTYGGHSSFPAFPAFLGQNSKRLRLQRQLVDLQTHLRLRTTGSKDDVRQSYVPGLLSLVVDPVLQHAQAGIQDAIHNMDEYFLLPDDRETLVELELGDQRREDRLKKLPAAVKSAFTRAYNASSHPVAFQPSSSSAPKVRALKGEALPDNEEAYGVRWSLDSSRTGTDDDDNVEQVDEEPMDDADDATADSKDDDDVAKVRSYVPPRLVALAS</sequence>
<evidence type="ECO:0000256" key="5">
    <source>
        <dbReference type="ARBA" id="ARBA00022705"/>
    </source>
</evidence>
<accession>A8Q4F7</accession>
<dbReference type="Pfam" id="PF00004">
    <property type="entry name" value="AAA"/>
    <property type="match status" value="1"/>
</dbReference>
<dbReference type="InterPro" id="IPR027417">
    <property type="entry name" value="P-loop_NTPase"/>
</dbReference>
<dbReference type="CDD" id="cd00009">
    <property type="entry name" value="AAA"/>
    <property type="match status" value="1"/>
</dbReference>
<dbReference type="Gene3D" id="1.20.272.10">
    <property type="match status" value="1"/>
</dbReference>
<dbReference type="Proteomes" id="UP000008837">
    <property type="component" value="Unassembled WGS sequence"/>
</dbReference>
<evidence type="ECO:0000256" key="8">
    <source>
        <dbReference type="ARBA" id="ARBA00023125"/>
    </source>
</evidence>
<evidence type="ECO:0000259" key="12">
    <source>
        <dbReference type="PROSITE" id="PS50172"/>
    </source>
</evidence>
<dbReference type="InterPro" id="IPR012178">
    <property type="entry name" value="RFC1"/>
</dbReference>
<dbReference type="Pfam" id="PF00533">
    <property type="entry name" value="BRCT"/>
    <property type="match status" value="1"/>
</dbReference>
<dbReference type="InParanoid" id="A8Q4F7"/>